<dbReference type="InterPro" id="IPR029124">
    <property type="entry name" value="L_protein_N"/>
</dbReference>
<keyword evidence="3" id="KW-1185">Reference proteome</keyword>
<dbReference type="Proteomes" id="UP000502823">
    <property type="component" value="Unassembled WGS sequence"/>
</dbReference>
<dbReference type="InterPro" id="IPR000477">
    <property type="entry name" value="RT_dom"/>
</dbReference>
<feature type="domain" description="Reverse transcriptase" evidence="1">
    <location>
        <begin position="1"/>
        <end position="91"/>
    </location>
</feature>
<evidence type="ECO:0000313" key="3">
    <source>
        <dbReference type="Proteomes" id="UP000502823"/>
    </source>
</evidence>
<dbReference type="OrthoDB" id="6779578at2759"/>
<evidence type="ECO:0000259" key="1">
    <source>
        <dbReference type="PROSITE" id="PS50878"/>
    </source>
</evidence>
<dbReference type="EMBL" id="BLKM01000589">
    <property type="protein sequence ID" value="GFG36028.1"/>
    <property type="molecule type" value="Genomic_DNA"/>
</dbReference>
<dbReference type="PANTHER" id="PTHR35450">
    <property type="entry name" value="REVERSE TRANSCRIPTASE DOMAIN-CONTAINING PROTEIN"/>
    <property type="match status" value="1"/>
</dbReference>
<evidence type="ECO:0000313" key="2">
    <source>
        <dbReference type="EMBL" id="GFG36028.1"/>
    </source>
</evidence>
<comment type="caution">
    <text evidence="2">The sequence shown here is derived from an EMBL/GenBank/DDBJ whole genome shotgun (WGS) entry which is preliminary data.</text>
</comment>
<reference evidence="3" key="1">
    <citation type="submission" date="2020-01" db="EMBL/GenBank/DDBJ databases">
        <title>Draft genome sequence of the Termite Coptotermes fromosanus.</title>
        <authorList>
            <person name="Itakura S."/>
            <person name="Yosikawa Y."/>
            <person name="Umezawa K."/>
        </authorList>
    </citation>
    <scope>NUCLEOTIDE SEQUENCE [LARGE SCALE GENOMIC DNA]</scope>
</reference>
<dbReference type="AlphaFoldDB" id="A0A6L2PZN8"/>
<dbReference type="PROSITE" id="PS50878">
    <property type="entry name" value="RT_POL"/>
    <property type="match status" value="1"/>
</dbReference>
<dbReference type="InParanoid" id="A0A6L2PZN8"/>
<sequence>MAFADDLFLLANNRENAIALLAHTEDYLSRLGMQISASKCSSFQITPTKDSWYLKDAQLRLRNGEVIPACTADDSVTYLGGRVSPWFGITYKHIVADMRSTFHRLRAAPLKPHQKLSLLTTYIIPHYLHKTSIAAPPITTIRAIDDEIRTIVKDILHLPANTPNGLLYTGKRDGGLGIPKLETLAICNTLKQGILFLNSLDPVAQAVASATQLEGRLQRMAKCIRLQWPGLTFQQIDSHKKKQKQVELNNWKSLSSKGKGAHSFANDRLGNAWLYNPRLLKPSRFLTALRLRGCVTADKVTLNKAIPQASTKCRKCKVSQETLGHILGQCIHTKAQRIRRQNEIRDIVSSRLAKSTDISIIEEATLQTPEGTNLKPDLVIVNQGRVHVVDVTVRHEDGGNLTEGHRSKIEKYSSLLETLAGTIGVRAGKVLPVVVGTRGALPESTILSLRDLGIDDRHTYITIALTVLRSSIEVYHGFLDYDKPRRGTPQTDT</sequence>
<organism evidence="2 3">
    <name type="scientific">Coptotermes formosanus</name>
    <name type="common">Formosan subterranean termite</name>
    <dbReference type="NCBI Taxonomy" id="36987"/>
    <lineage>
        <taxon>Eukaryota</taxon>
        <taxon>Metazoa</taxon>
        <taxon>Ecdysozoa</taxon>
        <taxon>Arthropoda</taxon>
        <taxon>Hexapoda</taxon>
        <taxon>Insecta</taxon>
        <taxon>Pterygota</taxon>
        <taxon>Neoptera</taxon>
        <taxon>Polyneoptera</taxon>
        <taxon>Dictyoptera</taxon>
        <taxon>Blattodea</taxon>
        <taxon>Blattoidea</taxon>
        <taxon>Termitoidae</taxon>
        <taxon>Rhinotermitidae</taxon>
        <taxon>Coptotermes</taxon>
    </lineage>
</organism>
<proteinExistence type="predicted"/>
<accession>A0A6L2PZN8</accession>
<gene>
    <name evidence="2" type="ORF">Cfor_01960</name>
</gene>
<name>A0A6L2PZN8_COPFO</name>
<dbReference type="Pfam" id="PF15518">
    <property type="entry name" value="L_protein_N"/>
    <property type="match status" value="1"/>
</dbReference>
<dbReference type="PANTHER" id="PTHR35450:SF2">
    <property type="entry name" value="REVERSE TRANSCRIPTASE DOMAIN-CONTAINING PROTEIN"/>
    <property type="match status" value="1"/>
</dbReference>
<protein>
    <recommendedName>
        <fullName evidence="1">Reverse transcriptase domain-containing protein</fullName>
    </recommendedName>
</protein>